<dbReference type="InterPro" id="IPR045667">
    <property type="entry name" value="ORC3_N"/>
</dbReference>
<dbReference type="CDD" id="cd20704">
    <property type="entry name" value="Orc3"/>
    <property type="match status" value="1"/>
</dbReference>
<keyword evidence="7" id="KW-0539">Nucleus</keyword>
<dbReference type="GO" id="GO:0005656">
    <property type="term" value="C:nuclear pre-replicative complex"/>
    <property type="evidence" value="ECO:0007669"/>
    <property type="project" value="TreeGrafter"/>
</dbReference>
<reference evidence="14" key="1">
    <citation type="journal article" date="2016" name="Nat. Commun.">
        <title>Genome analysis of three Pneumocystis species reveals adaptation mechanisms to life exclusively in mammalian hosts.</title>
        <authorList>
            <person name="Ma L."/>
            <person name="Chen Z."/>
            <person name="Huang D.W."/>
            <person name="Kutty G."/>
            <person name="Ishihara M."/>
            <person name="Wang H."/>
            <person name="Abouelleil A."/>
            <person name="Bishop L."/>
            <person name="Davey E."/>
            <person name="Deng R."/>
            <person name="Deng X."/>
            <person name="Fan L."/>
            <person name="Fantoni G."/>
            <person name="Fitzgerald M."/>
            <person name="Gogineni E."/>
            <person name="Goldberg J.M."/>
            <person name="Handley G."/>
            <person name="Hu X."/>
            <person name="Huber C."/>
            <person name="Jiao X."/>
            <person name="Jones K."/>
            <person name="Levin J.Z."/>
            <person name="Liu Y."/>
            <person name="Macdonald P."/>
            <person name="Melnikov A."/>
            <person name="Raley C."/>
            <person name="Sassi M."/>
            <person name="Sherman B.T."/>
            <person name="Song X."/>
            <person name="Sykes S."/>
            <person name="Tran B."/>
            <person name="Walsh L."/>
            <person name="Xia Y."/>
            <person name="Yang J."/>
            <person name="Young S."/>
            <person name="Zeng Q."/>
            <person name="Zheng X."/>
            <person name="Stephens R."/>
            <person name="Nusbaum C."/>
            <person name="Birren B.W."/>
            <person name="Azadi P."/>
            <person name="Lempicki R.A."/>
            <person name="Cuomo C.A."/>
            <person name="Kovacs J.A."/>
        </authorList>
    </citation>
    <scope>NUCLEOTIDE SEQUENCE [LARGE SCALE GENOMIC DNA]</scope>
    <source>
        <strain evidence="14">B80</strain>
    </source>
</reference>
<evidence type="ECO:0000256" key="9">
    <source>
        <dbReference type="ARBA" id="ARBA00045241"/>
    </source>
</evidence>
<feature type="domain" description="Origin recognition complex subunit 3 winged helix C-terminal" evidence="11">
    <location>
        <begin position="597"/>
        <end position="709"/>
    </location>
</feature>
<dbReference type="Proteomes" id="UP000054454">
    <property type="component" value="Unassembled WGS sequence"/>
</dbReference>
<evidence type="ECO:0000259" key="12">
    <source>
        <dbReference type="Pfam" id="PF19675"/>
    </source>
</evidence>
<evidence type="ECO:0000256" key="8">
    <source>
        <dbReference type="ARBA" id="ARBA00026084"/>
    </source>
</evidence>
<name>A0A0W4ZBH7_PNEC8</name>
<keyword evidence="4" id="KW-0597">Phosphoprotein</keyword>
<evidence type="ECO:0000256" key="7">
    <source>
        <dbReference type="ARBA" id="ARBA00023242"/>
    </source>
</evidence>
<dbReference type="GeneID" id="28938186"/>
<dbReference type="EMBL" id="LFVZ01000017">
    <property type="protein sequence ID" value="KTW25621.1"/>
    <property type="molecule type" value="Genomic_DNA"/>
</dbReference>
<dbReference type="OrthoDB" id="10265211at2759"/>
<dbReference type="RefSeq" id="XP_018224236.1">
    <property type="nucleotide sequence ID" value="XM_018371983.1"/>
</dbReference>
<feature type="domain" description="Origin recognition complex subunit 3 N-terminal" evidence="10">
    <location>
        <begin position="43"/>
        <end position="352"/>
    </location>
</feature>
<evidence type="ECO:0000256" key="1">
    <source>
        <dbReference type="ARBA" id="ARBA00004123"/>
    </source>
</evidence>
<comment type="function">
    <text evidence="9">Component of the origin recognition complex (ORC) that binds origins of replication. DNA-binding is ATP-dependent. The specific DNA sequences that define origins of replication have not been identified yet. ORC is required to assemble the pre-replication complex necessary to initiate DNA replication. Binds histone H3 and H4 trimethylation marks H3K9me3, H3K27me3 and H4K20me3.</text>
</comment>
<dbReference type="Pfam" id="PF18137">
    <property type="entry name" value="WHD_ORC"/>
    <property type="match status" value="1"/>
</dbReference>
<feature type="domain" description="Origin recognition complex subunit 3 insertion" evidence="12">
    <location>
        <begin position="364"/>
        <end position="583"/>
    </location>
</feature>
<dbReference type="Pfam" id="PF07034">
    <property type="entry name" value="ORC3_N"/>
    <property type="match status" value="1"/>
</dbReference>
<dbReference type="PANTHER" id="PTHR12748:SF0">
    <property type="entry name" value="ORIGIN RECOGNITION COMPLEX SUBUNIT 3"/>
    <property type="match status" value="1"/>
</dbReference>
<keyword evidence="14" id="KW-1185">Reference proteome</keyword>
<dbReference type="GO" id="GO:0006270">
    <property type="term" value="P:DNA replication initiation"/>
    <property type="evidence" value="ECO:0007669"/>
    <property type="project" value="TreeGrafter"/>
</dbReference>
<evidence type="ECO:0000256" key="6">
    <source>
        <dbReference type="ARBA" id="ARBA00023125"/>
    </source>
</evidence>
<keyword evidence="5" id="KW-0235">DNA replication</keyword>
<sequence>MKDQVINEACYMLLPKDIKSKKKHIYSKTQDELTSKCQEIYSEESSKYEECYFPCLMHGRETELSRDYRYMCFRIQSNQLKNDINELFETIHDNMIVSLSVFIEQNKHWKEENEIPTCILLLGAYFFDHIGLYTCIEAQLNANIYGPLINLHVRRTPDMKACFKQIIETCIQFGRQRNSDISTEENPEKRQWSIYCEYDPECVVKWYEEAILQGLINQDEFRLVIFLQEVEGFDGNFINHFITILKKMHERVPLLLFIGISTSVEIFQDILEKKSLKALNIKYFNTKYLNDSPDIAIQKILVSSKHPRLRLGSYLYDILFDMYQKHSFNIASFLSAIKFAMMSHFFSNPISIVNYCDSAHSELISHDHLECIRSLPSIKRFTEDLLDKGDIYSAESLLNDDYYFRNIINTLIHDIEEHNRKLDVSISFLNIIQGKYASSVRKKSLSWIYGKLLENNIQQNLDTILNPIKIMSSIDILQFIQEALTLKDIYDQFPDLEGFYKKIFDIVESSEHKNLIDISDNEINASNKTEEISNKANSELNDDVINSEFYNIRNSLYQYLQEIFRKYFVSPMTYPLHELYYFNYSRAYLDAFHPRIRAAIDTALSLPSHYLSCNYEVGDKENEDNLSIPSLPKICISYRLFLESGFLINVSDWLTAFIQSASKGNDKDDKQDSEEYLQAEFLQSLEELRYLGFIKPTKRKTDHVAKISWMR</sequence>
<keyword evidence="6" id="KW-0238">DNA-binding</keyword>
<protein>
    <recommendedName>
        <fullName evidence="3">Origin recognition complex subunit 3</fullName>
    </recommendedName>
</protein>
<accession>A0A0W4ZBH7</accession>
<dbReference type="VEuPathDB" id="FungiDB:T552_03481"/>
<comment type="subunit">
    <text evidence="8">Component of ORC, a complex composed of at least 6 subunits: ORC1, ORC2, ORC3, ORC4, ORC5 and ORC6. ORC is regulated in a cell-cycle dependent manner. It is sequentially assembled at the exit from anaphase of mitosis and disassembled as cells enter S phase.</text>
</comment>
<evidence type="ECO:0000256" key="4">
    <source>
        <dbReference type="ARBA" id="ARBA00022553"/>
    </source>
</evidence>
<evidence type="ECO:0000313" key="14">
    <source>
        <dbReference type="Proteomes" id="UP000054454"/>
    </source>
</evidence>
<organism evidence="13 14">
    <name type="scientific">Pneumocystis carinii (strain B80)</name>
    <name type="common">Rat pneumocystis pneumonia agent</name>
    <name type="synonym">Pneumocystis carinii f. sp. carinii</name>
    <dbReference type="NCBI Taxonomy" id="1408658"/>
    <lineage>
        <taxon>Eukaryota</taxon>
        <taxon>Fungi</taxon>
        <taxon>Dikarya</taxon>
        <taxon>Ascomycota</taxon>
        <taxon>Taphrinomycotina</taxon>
        <taxon>Pneumocystomycetes</taxon>
        <taxon>Pneumocystaceae</taxon>
        <taxon>Pneumocystis</taxon>
    </lineage>
</organism>
<proteinExistence type="inferred from homology"/>
<comment type="caution">
    <text evidence="13">The sequence shown here is derived from an EMBL/GenBank/DDBJ whole genome shotgun (WGS) entry which is preliminary data.</text>
</comment>
<evidence type="ECO:0000259" key="10">
    <source>
        <dbReference type="Pfam" id="PF07034"/>
    </source>
</evidence>
<dbReference type="PANTHER" id="PTHR12748">
    <property type="entry name" value="ORIGIN RECOGNITION COMPLEX SUBUNIT 3"/>
    <property type="match status" value="1"/>
</dbReference>
<evidence type="ECO:0000259" key="11">
    <source>
        <dbReference type="Pfam" id="PF18137"/>
    </source>
</evidence>
<dbReference type="AlphaFoldDB" id="A0A0W4ZBH7"/>
<evidence type="ECO:0000313" key="13">
    <source>
        <dbReference type="EMBL" id="KTW25621.1"/>
    </source>
</evidence>
<evidence type="ECO:0000256" key="2">
    <source>
        <dbReference type="ARBA" id="ARBA00010977"/>
    </source>
</evidence>
<dbReference type="Pfam" id="PF19675">
    <property type="entry name" value="ORC3_ins"/>
    <property type="match status" value="1"/>
</dbReference>
<dbReference type="InterPro" id="IPR020795">
    <property type="entry name" value="ORC3"/>
</dbReference>
<dbReference type="GO" id="GO:0031261">
    <property type="term" value="C:DNA replication preinitiation complex"/>
    <property type="evidence" value="ECO:0007669"/>
    <property type="project" value="TreeGrafter"/>
</dbReference>
<comment type="similarity">
    <text evidence="2">Belongs to the ORC3 family.</text>
</comment>
<dbReference type="InterPro" id="IPR045663">
    <property type="entry name" value="ORC3_ins"/>
</dbReference>
<evidence type="ECO:0000256" key="3">
    <source>
        <dbReference type="ARBA" id="ARBA00019085"/>
    </source>
</evidence>
<dbReference type="InterPro" id="IPR040855">
    <property type="entry name" value="ORC_WH_C"/>
</dbReference>
<dbReference type="GO" id="GO:0003688">
    <property type="term" value="F:DNA replication origin binding"/>
    <property type="evidence" value="ECO:0007669"/>
    <property type="project" value="TreeGrafter"/>
</dbReference>
<comment type="subcellular location">
    <subcellularLocation>
        <location evidence="1">Nucleus</location>
    </subcellularLocation>
</comment>
<dbReference type="GO" id="GO:0005664">
    <property type="term" value="C:nuclear origin of replication recognition complex"/>
    <property type="evidence" value="ECO:0007669"/>
    <property type="project" value="InterPro"/>
</dbReference>
<gene>
    <name evidence="13" type="ORF">T552_03481</name>
</gene>
<evidence type="ECO:0000256" key="5">
    <source>
        <dbReference type="ARBA" id="ARBA00022705"/>
    </source>
</evidence>